<dbReference type="InterPro" id="IPR027443">
    <property type="entry name" value="IPNS-like_sf"/>
</dbReference>
<keyword evidence="2" id="KW-1185">Reference proteome</keyword>
<accession>A0A9J5XK60</accession>
<evidence type="ECO:0000313" key="1">
    <source>
        <dbReference type="EMBL" id="KAG5588122.1"/>
    </source>
</evidence>
<organism evidence="1 2">
    <name type="scientific">Solanum commersonii</name>
    <name type="common">Commerson's wild potato</name>
    <name type="synonym">Commerson's nightshade</name>
    <dbReference type="NCBI Taxonomy" id="4109"/>
    <lineage>
        <taxon>Eukaryota</taxon>
        <taxon>Viridiplantae</taxon>
        <taxon>Streptophyta</taxon>
        <taxon>Embryophyta</taxon>
        <taxon>Tracheophyta</taxon>
        <taxon>Spermatophyta</taxon>
        <taxon>Magnoliopsida</taxon>
        <taxon>eudicotyledons</taxon>
        <taxon>Gunneridae</taxon>
        <taxon>Pentapetalae</taxon>
        <taxon>asterids</taxon>
        <taxon>lamiids</taxon>
        <taxon>Solanales</taxon>
        <taxon>Solanaceae</taxon>
        <taxon>Solanoideae</taxon>
        <taxon>Solaneae</taxon>
        <taxon>Solanum</taxon>
    </lineage>
</organism>
<dbReference type="OrthoDB" id="288590at2759"/>
<dbReference type="Proteomes" id="UP000824120">
    <property type="component" value="Chromosome 9"/>
</dbReference>
<dbReference type="SUPFAM" id="SSF51197">
    <property type="entry name" value="Clavaminate synthase-like"/>
    <property type="match status" value="1"/>
</dbReference>
<gene>
    <name evidence="1" type="ORF">H5410_048556</name>
</gene>
<evidence type="ECO:0000313" key="2">
    <source>
        <dbReference type="Proteomes" id="UP000824120"/>
    </source>
</evidence>
<name>A0A9J5XK60_SOLCO</name>
<comment type="caution">
    <text evidence="1">The sequence shown here is derived from an EMBL/GenBank/DDBJ whole genome shotgun (WGS) entry which is preliminary data.</text>
</comment>
<sequence length="104" mass="12302">MYNYKLDVEVKKEYYSSDLTARRVRYDSNLHVYKTKGKTAYWKDSLIISGLVAGHNEPEEIPQVCRKTSLEYIKHVIKLEDTLLGFWLRTLFYSPYDSICISVR</sequence>
<proteinExistence type="predicted"/>
<dbReference type="AlphaFoldDB" id="A0A9J5XK60"/>
<dbReference type="EMBL" id="JACXVP010000009">
    <property type="protein sequence ID" value="KAG5588122.1"/>
    <property type="molecule type" value="Genomic_DNA"/>
</dbReference>
<dbReference type="Gene3D" id="2.60.120.330">
    <property type="entry name" value="B-lactam Antibiotic, Isopenicillin N Synthase, Chain"/>
    <property type="match status" value="1"/>
</dbReference>
<reference evidence="1 2" key="1">
    <citation type="submission" date="2020-09" db="EMBL/GenBank/DDBJ databases">
        <title>De no assembly of potato wild relative species, Solanum commersonii.</title>
        <authorList>
            <person name="Cho K."/>
        </authorList>
    </citation>
    <scope>NUCLEOTIDE SEQUENCE [LARGE SCALE GENOMIC DNA]</scope>
    <source>
        <strain evidence="1">LZ3.2</strain>
        <tissue evidence="1">Leaf</tissue>
    </source>
</reference>
<protein>
    <submittedName>
        <fullName evidence="1">Uncharacterized protein</fullName>
    </submittedName>
</protein>